<accession>A0A239TTK9</accession>
<dbReference type="InterPro" id="IPR050638">
    <property type="entry name" value="AA-Vitamin_Transporters"/>
</dbReference>
<dbReference type="GeneID" id="78507221"/>
<evidence type="ECO:0000256" key="4">
    <source>
        <dbReference type="ARBA" id="ARBA00022692"/>
    </source>
</evidence>
<evidence type="ECO:0000256" key="2">
    <source>
        <dbReference type="ARBA" id="ARBA00007362"/>
    </source>
</evidence>
<protein>
    <submittedName>
        <fullName evidence="9">Uncharacterized inner membrane transporter yicL</fullName>
    </submittedName>
</protein>
<evidence type="ECO:0000256" key="7">
    <source>
        <dbReference type="SAM" id="Phobius"/>
    </source>
</evidence>
<dbReference type="PANTHER" id="PTHR32322:SF18">
    <property type="entry name" value="S-ADENOSYLMETHIONINE_S-ADENOSYLHOMOCYSTEINE TRANSPORTER"/>
    <property type="match status" value="1"/>
</dbReference>
<evidence type="ECO:0000256" key="1">
    <source>
        <dbReference type="ARBA" id="ARBA00004651"/>
    </source>
</evidence>
<feature type="transmembrane region" description="Helical" evidence="7">
    <location>
        <begin position="273"/>
        <end position="290"/>
    </location>
</feature>
<feature type="transmembrane region" description="Helical" evidence="7">
    <location>
        <begin position="73"/>
        <end position="91"/>
    </location>
</feature>
<organism evidence="9 10">
    <name type="scientific">Megamonas hypermegale</name>
    <dbReference type="NCBI Taxonomy" id="158847"/>
    <lineage>
        <taxon>Bacteria</taxon>
        <taxon>Bacillati</taxon>
        <taxon>Bacillota</taxon>
        <taxon>Negativicutes</taxon>
        <taxon>Selenomonadales</taxon>
        <taxon>Selenomonadaceae</taxon>
        <taxon>Megamonas</taxon>
    </lineage>
</organism>
<keyword evidence="3" id="KW-1003">Cell membrane</keyword>
<evidence type="ECO:0000256" key="6">
    <source>
        <dbReference type="ARBA" id="ARBA00023136"/>
    </source>
</evidence>
<gene>
    <name evidence="9" type="primary">yicL_3</name>
    <name evidence="9" type="ORF">SAMEA4364220_01217</name>
</gene>
<dbReference type="InterPro" id="IPR000620">
    <property type="entry name" value="EamA_dom"/>
</dbReference>
<feature type="domain" description="EamA" evidence="8">
    <location>
        <begin position="6"/>
        <end position="144"/>
    </location>
</feature>
<dbReference type="SUPFAM" id="SSF103481">
    <property type="entry name" value="Multidrug resistance efflux transporter EmrE"/>
    <property type="match status" value="2"/>
</dbReference>
<feature type="transmembrane region" description="Helical" evidence="7">
    <location>
        <begin position="186"/>
        <end position="206"/>
    </location>
</feature>
<dbReference type="RefSeq" id="WP_027890118.1">
    <property type="nucleotide sequence ID" value="NZ_CALXYH010000013.1"/>
</dbReference>
<feature type="transmembrane region" description="Helical" evidence="7">
    <location>
        <begin position="130"/>
        <end position="147"/>
    </location>
</feature>
<evidence type="ECO:0000313" key="10">
    <source>
        <dbReference type="Proteomes" id="UP000215383"/>
    </source>
</evidence>
<comment type="subcellular location">
    <subcellularLocation>
        <location evidence="1">Cell membrane</location>
        <topology evidence="1">Multi-pass membrane protein</topology>
    </subcellularLocation>
</comment>
<dbReference type="Proteomes" id="UP000215383">
    <property type="component" value="Chromosome 1"/>
</dbReference>
<dbReference type="eggNOG" id="COG0697">
    <property type="taxonomic scope" value="Bacteria"/>
</dbReference>
<dbReference type="Pfam" id="PF00892">
    <property type="entry name" value="EamA"/>
    <property type="match status" value="2"/>
</dbReference>
<keyword evidence="5 7" id="KW-1133">Transmembrane helix</keyword>
<name>A0A239TTK9_9FIRM</name>
<feature type="transmembrane region" description="Helical" evidence="7">
    <location>
        <begin position="218"/>
        <end position="236"/>
    </location>
</feature>
<keyword evidence="6 7" id="KW-0472">Membrane</keyword>
<comment type="similarity">
    <text evidence="2">Belongs to the EamA transporter family.</text>
</comment>
<feature type="transmembrane region" description="Helical" evidence="7">
    <location>
        <begin position="97"/>
        <end position="118"/>
    </location>
</feature>
<sequence length="291" mass="32358">MSSQLKGTLLIITGTVLWGASGVLSQHLFVDKMISAEWLVTIRLILSGIILLCVDAILHHGDIFSIWQTKDKIPLICFGILGMLGVQYTYFETIVHSNAATSTILQYLMPIFIVLYLLITTHRIPRKIELFSIFLAMLGTFLLVTKGQLNTLAISPAALAWGLTCAVFAAFYTLQPRQIIKRWRSTLVIGWGMLIGGVVMCFYQPFWEFTGIFDLDTAISFSAIIIFGTAIAFCAYLESTKYLSPTKISVFASLEPFSSIILSIIFLNINFGFIELIGAFIIIFAVTILNI</sequence>
<feature type="domain" description="EamA" evidence="8">
    <location>
        <begin position="158"/>
        <end position="290"/>
    </location>
</feature>
<feature type="transmembrane region" description="Helical" evidence="7">
    <location>
        <begin position="153"/>
        <end position="174"/>
    </location>
</feature>
<dbReference type="PANTHER" id="PTHR32322">
    <property type="entry name" value="INNER MEMBRANE TRANSPORTER"/>
    <property type="match status" value="1"/>
</dbReference>
<evidence type="ECO:0000256" key="3">
    <source>
        <dbReference type="ARBA" id="ARBA00022475"/>
    </source>
</evidence>
<dbReference type="EMBL" id="LT906446">
    <property type="protein sequence ID" value="SNU99953.1"/>
    <property type="molecule type" value="Genomic_DNA"/>
</dbReference>
<evidence type="ECO:0000313" key="9">
    <source>
        <dbReference type="EMBL" id="SNU99953.1"/>
    </source>
</evidence>
<evidence type="ECO:0000259" key="8">
    <source>
        <dbReference type="Pfam" id="PF00892"/>
    </source>
</evidence>
<feature type="transmembrane region" description="Helical" evidence="7">
    <location>
        <begin position="41"/>
        <end position="61"/>
    </location>
</feature>
<feature type="transmembrane region" description="Helical" evidence="7">
    <location>
        <begin position="248"/>
        <end position="267"/>
    </location>
</feature>
<reference evidence="9 10" key="1">
    <citation type="submission" date="2017-06" db="EMBL/GenBank/DDBJ databases">
        <authorList>
            <consortium name="Pathogen Informatics"/>
        </authorList>
    </citation>
    <scope>NUCLEOTIDE SEQUENCE [LARGE SCALE GENOMIC DNA]</scope>
    <source>
        <strain evidence="9 10">NCTC10570</strain>
    </source>
</reference>
<keyword evidence="4 7" id="KW-0812">Transmembrane</keyword>
<dbReference type="GO" id="GO:0005886">
    <property type="term" value="C:plasma membrane"/>
    <property type="evidence" value="ECO:0007669"/>
    <property type="project" value="UniProtKB-SubCell"/>
</dbReference>
<proteinExistence type="inferred from homology"/>
<dbReference type="InterPro" id="IPR037185">
    <property type="entry name" value="EmrE-like"/>
</dbReference>
<evidence type="ECO:0000256" key="5">
    <source>
        <dbReference type="ARBA" id="ARBA00022989"/>
    </source>
</evidence>
<dbReference type="AlphaFoldDB" id="A0A239TTK9"/>
<keyword evidence="10" id="KW-1185">Reference proteome</keyword>